<gene>
    <name evidence="2" type="ORF">A9J31_13955</name>
</gene>
<dbReference type="EMBL" id="LZDS01000008">
    <property type="protein sequence ID" value="OBX29419.1"/>
    <property type="molecule type" value="Genomic_DNA"/>
</dbReference>
<sequence>MVKWICTNSQNNDQRIGVERDKSLKSRSSALFTGTALVKILMLIGKFQAFRITCIMLILGKVNNKK</sequence>
<keyword evidence="1" id="KW-0812">Transmembrane</keyword>
<accession>A0A1A7RD27</accession>
<evidence type="ECO:0000256" key="1">
    <source>
        <dbReference type="SAM" id="Phobius"/>
    </source>
</evidence>
<keyword evidence="1" id="KW-1133">Transmembrane helix</keyword>
<evidence type="ECO:0000313" key="2">
    <source>
        <dbReference type="EMBL" id="OBX29419.1"/>
    </source>
</evidence>
<evidence type="ECO:0000313" key="3">
    <source>
        <dbReference type="Proteomes" id="UP000185753"/>
    </source>
</evidence>
<organism evidence="2 3">
    <name type="scientific">Acinetobacter gandensis</name>
    <dbReference type="NCBI Taxonomy" id="1443941"/>
    <lineage>
        <taxon>Bacteria</taxon>
        <taxon>Pseudomonadati</taxon>
        <taxon>Pseudomonadota</taxon>
        <taxon>Gammaproteobacteria</taxon>
        <taxon>Moraxellales</taxon>
        <taxon>Moraxellaceae</taxon>
        <taxon>Acinetobacter</taxon>
    </lineage>
</organism>
<dbReference type="Proteomes" id="UP000185753">
    <property type="component" value="Unassembled WGS sequence"/>
</dbReference>
<proteinExistence type="predicted"/>
<feature type="transmembrane region" description="Helical" evidence="1">
    <location>
        <begin position="36"/>
        <end position="59"/>
    </location>
</feature>
<name>A0A1A7RD27_9GAMM</name>
<keyword evidence="3" id="KW-1185">Reference proteome</keyword>
<dbReference type="AlphaFoldDB" id="A0A1A7RD27"/>
<keyword evidence="1" id="KW-0472">Membrane</keyword>
<protein>
    <submittedName>
        <fullName evidence="2">Uncharacterized protein</fullName>
    </submittedName>
</protein>
<comment type="caution">
    <text evidence="2">The sequence shown here is derived from an EMBL/GenBank/DDBJ whole genome shotgun (WGS) entry which is preliminary data.</text>
</comment>
<reference evidence="3" key="1">
    <citation type="submission" date="2016-06" db="EMBL/GenBank/DDBJ databases">
        <authorList>
            <person name="Radolfova-Krizova L."/>
            <person name="Nemec A."/>
        </authorList>
    </citation>
    <scope>NUCLEOTIDE SEQUENCE [LARGE SCALE GENOMIC DNA]</scope>
    <source>
        <strain evidence="3">ANC 4275</strain>
    </source>
</reference>
<dbReference type="STRING" id="1443941.A9J31_13955"/>